<dbReference type="AlphaFoldDB" id="A0A1W1W6L8"/>
<keyword evidence="2" id="KW-1185">Reference proteome</keyword>
<protein>
    <submittedName>
        <fullName evidence="1">Uncharacterized protein</fullName>
    </submittedName>
</protein>
<dbReference type="Proteomes" id="UP000192660">
    <property type="component" value="Unassembled WGS sequence"/>
</dbReference>
<reference evidence="2" key="1">
    <citation type="submission" date="2017-04" db="EMBL/GenBank/DDBJ databases">
        <authorList>
            <person name="Varghese N."/>
            <person name="Submissions S."/>
        </authorList>
    </citation>
    <scope>NUCLEOTIDE SEQUENCE [LARGE SCALE GENOMIC DNA]</scope>
    <source>
        <strain evidence="2">DSM 9293</strain>
    </source>
</reference>
<dbReference type="EMBL" id="FWWY01000001">
    <property type="protein sequence ID" value="SMC01937.1"/>
    <property type="molecule type" value="Genomic_DNA"/>
</dbReference>
<name>A0A1W1W6L8_SULTA</name>
<gene>
    <name evidence="1" type="ORF">SAMN00768000_0166</name>
</gene>
<accession>A0A1W1W6L8</accession>
<sequence length="130" mass="14156">MVVVFLTAMVWTARTILVEIELQQAVQIATHAMASEGCWDSTVNQDWTRAVAVYPLSTVAQQIQFMPATTLTYTGYGQAVTVDAQVAVPFWWGDSAAGSPTITWRAMRQAVSLAPTVDLNTSCQTPPGYQ</sequence>
<proteinExistence type="predicted"/>
<evidence type="ECO:0000313" key="1">
    <source>
        <dbReference type="EMBL" id="SMC01937.1"/>
    </source>
</evidence>
<evidence type="ECO:0000313" key="2">
    <source>
        <dbReference type="Proteomes" id="UP000192660"/>
    </source>
</evidence>
<organism evidence="1 2">
    <name type="scientific">Sulfobacillus thermosulfidooxidans (strain DSM 9293 / VKM B-1269 / AT-1)</name>
    <dbReference type="NCBI Taxonomy" id="929705"/>
    <lineage>
        <taxon>Bacteria</taxon>
        <taxon>Bacillati</taxon>
        <taxon>Bacillota</taxon>
        <taxon>Clostridia</taxon>
        <taxon>Eubacteriales</taxon>
        <taxon>Clostridiales Family XVII. Incertae Sedis</taxon>
        <taxon>Sulfobacillus</taxon>
    </lineage>
</organism>